<comment type="caution">
    <text evidence="2">The sequence shown here is derived from an EMBL/GenBank/DDBJ whole genome shotgun (WGS) entry which is preliminary data.</text>
</comment>
<accession>H0QJ77</accession>
<name>H0QJ77_ARTG1</name>
<dbReference type="EMBL" id="BAEG01000028">
    <property type="protein sequence ID" value="GAB12878.1"/>
    <property type="molecule type" value="Genomic_DNA"/>
</dbReference>
<reference evidence="2 3" key="1">
    <citation type="submission" date="2011-12" db="EMBL/GenBank/DDBJ databases">
        <title>Whole genome shotgun sequence of Arthrobacter globiformis NBRC 12137.</title>
        <authorList>
            <person name="Miyazawa S."/>
            <person name="Hosoyama A."/>
            <person name="Tsuchikane K."/>
            <person name="Katsumata H."/>
            <person name="Yamazaki S."/>
            <person name="Fujita N."/>
        </authorList>
    </citation>
    <scope>NUCLEOTIDE SEQUENCE [LARGE SCALE GENOMIC DNA]</scope>
    <source>
        <strain evidence="2 3">NBRC 12137</strain>
    </source>
</reference>
<dbReference type="OrthoDB" id="4573608at2"/>
<evidence type="ECO:0000313" key="3">
    <source>
        <dbReference type="Proteomes" id="UP000003828"/>
    </source>
</evidence>
<feature type="region of interest" description="Disordered" evidence="1">
    <location>
        <begin position="1"/>
        <end position="31"/>
    </location>
</feature>
<gene>
    <name evidence="2" type="ORF">ARGLB_028_00030</name>
</gene>
<evidence type="ECO:0000313" key="2">
    <source>
        <dbReference type="EMBL" id="GAB12878.1"/>
    </source>
</evidence>
<dbReference type="STRING" id="1077972.ARGLB_028_00030"/>
<proteinExistence type="predicted"/>
<dbReference type="AlphaFoldDB" id="H0QJ77"/>
<sequence>MRRGPARSEGSWSGTNPERLAQYVRDVNNGKRPRIRSAIRRDYIETLRRRAAEDHGDDE</sequence>
<evidence type="ECO:0000256" key="1">
    <source>
        <dbReference type="SAM" id="MobiDB-lite"/>
    </source>
</evidence>
<keyword evidence="3" id="KW-1185">Reference proteome</keyword>
<protein>
    <submittedName>
        <fullName evidence="2">Uncharacterized protein</fullName>
    </submittedName>
</protein>
<dbReference type="Proteomes" id="UP000003828">
    <property type="component" value="Unassembled WGS sequence"/>
</dbReference>
<organism evidence="2 3">
    <name type="scientific">Arthrobacter globiformis (strain ATCC 8010 / DSM 20124 / JCM 1332 / NBRC 12137 / NCIMB 8907 / NRRL B-2979 / 168)</name>
    <dbReference type="NCBI Taxonomy" id="1077972"/>
    <lineage>
        <taxon>Bacteria</taxon>
        <taxon>Bacillati</taxon>
        <taxon>Actinomycetota</taxon>
        <taxon>Actinomycetes</taxon>
        <taxon>Micrococcales</taxon>
        <taxon>Micrococcaceae</taxon>
        <taxon>Arthrobacter</taxon>
    </lineage>
</organism>